<dbReference type="InterPro" id="IPR048634">
    <property type="entry name" value="SecD_SecF_C"/>
</dbReference>
<dbReference type="PANTHER" id="PTHR30081">
    <property type="entry name" value="PROTEIN-EXPORT MEMBRANE PROTEIN SEC"/>
    <property type="match status" value="1"/>
</dbReference>
<comment type="subunit">
    <text evidence="10">Forms a complex with SecF. Part of the essential Sec protein translocation apparatus which comprises SecA, SecYEG and auxiliary proteins SecDF. Other proteins may also be involved.</text>
</comment>
<evidence type="ECO:0000256" key="2">
    <source>
        <dbReference type="ARBA" id="ARBA00022448"/>
    </source>
</evidence>
<reference evidence="14 15" key="1">
    <citation type="submission" date="2017-03" db="EMBL/GenBank/DDBJ databases">
        <authorList>
            <person name="Afonso C.L."/>
            <person name="Miller P.J."/>
            <person name="Scott M.A."/>
            <person name="Spackman E."/>
            <person name="Goraichik I."/>
            <person name="Dimitrov K.M."/>
            <person name="Suarez D.L."/>
            <person name="Swayne D.E."/>
        </authorList>
    </citation>
    <scope>NUCLEOTIDE SEQUENCE [LARGE SCALE GENOMIC DNA]</scope>
    <source>
        <strain evidence="14">PRJEB14757</strain>
    </source>
</reference>
<evidence type="ECO:0000256" key="6">
    <source>
        <dbReference type="ARBA" id="ARBA00022927"/>
    </source>
</evidence>
<comment type="similarity">
    <text evidence="10">Belongs to the SecD/SecF family. SecD subfamily.</text>
</comment>
<keyword evidence="6 10" id="KW-0653">Protein transport</keyword>
<feature type="transmembrane region" description="Helical" evidence="10">
    <location>
        <begin position="487"/>
        <end position="506"/>
    </location>
</feature>
<organism evidence="14 15">
    <name type="scientific">Desulfamplus magnetovallimortis</name>
    <dbReference type="NCBI Taxonomy" id="1246637"/>
    <lineage>
        <taxon>Bacteria</taxon>
        <taxon>Pseudomonadati</taxon>
        <taxon>Thermodesulfobacteriota</taxon>
        <taxon>Desulfobacteria</taxon>
        <taxon>Desulfobacterales</taxon>
        <taxon>Desulfobacteraceae</taxon>
        <taxon>Desulfamplus</taxon>
    </lineage>
</organism>
<dbReference type="InterPro" id="IPR022813">
    <property type="entry name" value="SecD/SecF_arch_bac"/>
</dbReference>
<dbReference type="Pfam" id="PF22599">
    <property type="entry name" value="SecDF_P1_head"/>
    <property type="match status" value="1"/>
</dbReference>
<gene>
    <name evidence="10 14" type="primary">secD</name>
    <name evidence="14" type="ORF">MTBBW1_120028</name>
</gene>
<dbReference type="STRING" id="1246637.MTBBW1_120028"/>
<dbReference type="SUPFAM" id="SSF82866">
    <property type="entry name" value="Multidrug efflux transporter AcrB transmembrane domain"/>
    <property type="match status" value="1"/>
</dbReference>
<evidence type="ECO:0000256" key="3">
    <source>
        <dbReference type="ARBA" id="ARBA00022475"/>
    </source>
</evidence>
<dbReference type="GO" id="GO:0005886">
    <property type="term" value="C:plasma membrane"/>
    <property type="evidence" value="ECO:0007669"/>
    <property type="project" value="UniProtKB-SubCell"/>
</dbReference>
<dbReference type="PRINTS" id="PR00702">
    <property type="entry name" value="ACRIFLAVINRP"/>
</dbReference>
<dbReference type="InterPro" id="IPR055344">
    <property type="entry name" value="SecD_SecF_C_bact"/>
</dbReference>
<dbReference type="Proteomes" id="UP000191931">
    <property type="component" value="Unassembled WGS sequence"/>
</dbReference>
<dbReference type="RefSeq" id="WP_080798857.1">
    <property type="nucleotide sequence ID" value="NZ_LT828540.1"/>
</dbReference>
<evidence type="ECO:0000256" key="10">
    <source>
        <dbReference type="HAMAP-Rule" id="MF_01463"/>
    </source>
</evidence>
<feature type="domain" description="Protein export membrane protein SecD/SecF C-terminal" evidence="11">
    <location>
        <begin position="345"/>
        <end position="514"/>
    </location>
</feature>
<comment type="caution">
    <text evidence="10">Lacks conserved residue(s) required for the propagation of feature annotation.</text>
</comment>
<keyword evidence="4" id="KW-0997">Cell inner membrane</keyword>
<evidence type="ECO:0000259" key="13">
    <source>
        <dbReference type="Pfam" id="PF22599"/>
    </source>
</evidence>
<proteinExistence type="inferred from homology"/>
<dbReference type="Gene3D" id="3.30.70.3400">
    <property type="match status" value="2"/>
</dbReference>
<keyword evidence="5 10" id="KW-0812">Transmembrane</keyword>
<keyword evidence="9 10" id="KW-0472">Membrane</keyword>
<dbReference type="FunFam" id="1.20.1640.10:FF:000004">
    <property type="entry name" value="Protein translocase subunit SecD"/>
    <property type="match status" value="1"/>
</dbReference>
<dbReference type="GO" id="GO:0015450">
    <property type="term" value="F:protein-transporting ATPase activity"/>
    <property type="evidence" value="ECO:0007669"/>
    <property type="project" value="InterPro"/>
</dbReference>
<dbReference type="InterPro" id="IPR054384">
    <property type="entry name" value="SecDF_P1_head"/>
</dbReference>
<evidence type="ECO:0000313" key="14">
    <source>
        <dbReference type="EMBL" id="SLM27907.1"/>
    </source>
</evidence>
<dbReference type="AlphaFoldDB" id="A0A1W1H625"/>
<dbReference type="Pfam" id="PF07549">
    <property type="entry name" value="Sec_GG"/>
    <property type="match status" value="1"/>
</dbReference>
<dbReference type="GO" id="GO:0043952">
    <property type="term" value="P:protein transport by the Sec complex"/>
    <property type="evidence" value="ECO:0007669"/>
    <property type="project" value="UniProtKB-UniRule"/>
</dbReference>
<dbReference type="NCBIfam" id="TIGR00916">
    <property type="entry name" value="2A0604s01"/>
    <property type="match status" value="1"/>
</dbReference>
<evidence type="ECO:0000256" key="7">
    <source>
        <dbReference type="ARBA" id="ARBA00022989"/>
    </source>
</evidence>
<dbReference type="NCBIfam" id="TIGR01129">
    <property type="entry name" value="secD"/>
    <property type="match status" value="1"/>
</dbReference>
<feature type="transmembrane region" description="Helical" evidence="10">
    <location>
        <begin position="363"/>
        <end position="382"/>
    </location>
</feature>
<comment type="subcellular location">
    <subcellularLocation>
        <location evidence="1 10">Cell membrane</location>
        <topology evidence="1 10">Multi-pass membrane protein</topology>
    </subcellularLocation>
</comment>
<keyword evidence="8 10" id="KW-0811">Translocation</keyword>
<evidence type="ECO:0000256" key="8">
    <source>
        <dbReference type="ARBA" id="ARBA00023010"/>
    </source>
</evidence>
<comment type="function">
    <text evidence="10">Part of the Sec protein translocase complex. Interacts with the SecYEG preprotein conducting channel. SecDF uses the proton motive force (PMF) to complete protein translocation after the ATP-dependent function of SecA.</text>
</comment>
<evidence type="ECO:0000313" key="15">
    <source>
        <dbReference type="Proteomes" id="UP000191931"/>
    </source>
</evidence>
<dbReference type="Gene3D" id="1.20.1640.10">
    <property type="entry name" value="Multidrug efflux transporter AcrB transmembrane domain"/>
    <property type="match status" value="1"/>
</dbReference>
<keyword evidence="3 10" id="KW-1003">Cell membrane</keyword>
<dbReference type="PANTHER" id="PTHR30081:SF1">
    <property type="entry name" value="PROTEIN TRANSLOCASE SUBUNIT SECD"/>
    <property type="match status" value="1"/>
</dbReference>
<dbReference type="InterPro" id="IPR005791">
    <property type="entry name" value="SecD"/>
</dbReference>
<evidence type="ECO:0000256" key="5">
    <source>
        <dbReference type="ARBA" id="ARBA00022692"/>
    </source>
</evidence>
<dbReference type="OrthoDB" id="9805019at2"/>
<dbReference type="EMBL" id="FWEV01000024">
    <property type="protein sequence ID" value="SLM27907.1"/>
    <property type="molecule type" value="Genomic_DNA"/>
</dbReference>
<protein>
    <recommendedName>
        <fullName evidence="10">Protein translocase subunit SecD</fullName>
    </recommendedName>
</protein>
<keyword evidence="7 10" id="KW-1133">Transmembrane helix</keyword>
<dbReference type="InterPro" id="IPR022646">
    <property type="entry name" value="SecD/SecF_CS"/>
</dbReference>
<dbReference type="GO" id="GO:0065002">
    <property type="term" value="P:intracellular protein transmembrane transport"/>
    <property type="evidence" value="ECO:0007669"/>
    <property type="project" value="UniProtKB-UniRule"/>
</dbReference>
<keyword evidence="2 10" id="KW-0813">Transport</keyword>
<evidence type="ECO:0000256" key="9">
    <source>
        <dbReference type="ARBA" id="ARBA00023136"/>
    </source>
</evidence>
<dbReference type="InterPro" id="IPR001036">
    <property type="entry name" value="Acrflvin-R"/>
</dbReference>
<evidence type="ECO:0000256" key="1">
    <source>
        <dbReference type="ARBA" id="ARBA00004651"/>
    </source>
</evidence>
<dbReference type="InterPro" id="IPR048631">
    <property type="entry name" value="SecD_1st"/>
</dbReference>
<evidence type="ECO:0000259" key="12">
    <source>
        <dbReference type="Pfam" id="PF21760"/>
    </source>
</evidence>
<feature type="transmembrane region" description="Helical" evidence="10">
    <location>
        <begin position="459"/>
        <end position="481"/>
    </location>
</feature>
<feature type="transmembrane region" description="Helical" evidence="10">
    <location>
        <begin position="416"/>
        <end position="438"/>
    </location>
</feature>
<feature type="transmembrane region" description="Helical" evidence="10">
    <location>
        <begin position="389"/>
        <end position="410"/>
    </location>
</feature>
<evidence type="ECO:0000259" key="11">
    <source>
        <dbReference type="Pfam" id="PF02355"/>
    </source>
</evidence>
<name>A0A1W1H625_9BACT</name>
<feature type="domain" description="Protein translocase subunit SecDF P1" evidence="12">
    <location>
        <begin position="147"/>
        <end position="205"/>
    </location>
</feature>
<dbReference type="Pfam" id="PF21760">
    <property type="entry name" value="SecD_1st"/>
    <property type="match status" value="1"/>
</dbReference>
<evidence type="ECO:0000256" key="4">
    <source>
        <dbReference type="ARBA" id="ARBA00022519"/>
    </source>
</evidence>
<feature type="domain" description="SecDF P1 head subdomain" evidence="13">
    <location>
        <begin position="236"/>
        <end position="342"/>
    </location>
</feature>
<accession>A0A1W1H625</accession>
<sequence length="525" mass="56686">MKKITWRGMSIATVILVALIYVLPTLANNCWPHKKINLGLDLQGGMHLVLEVQTEKAVETTIERTIHEIKQELRKKNIKHLGVSHNSDNSISIQVQNQADLESVNPVIADEFGNFEVSSTQKQGEKRTVVLKLPHAEVVNIKKMATDQALETIRNRIDAFGVSEPDIRLQGENRIQVQLPGIQETQRAKELIGRTARLNFQLVDETGDVKSAETSSPPPGDEILYQIQEDPVTGATSKVPYLIQKRVLLDGSSLTDAKVMIDSQFNEPYVSIEFDRKGARIFEQITGENIKKRLAIVLDKTVYSAPVIQDRIAGGQARITGNFTTEEARDLAIVLRAGALPAPVNIIEERTVGPTLGADSIRMGLLSMVAGGILVIIFMVIYYKGAGVIADIALLVNILLIGGGLAAFQATLTLPGIAGIILTIGMAVDANVIIFERIREELASGKTPAASINAGFDRAALTILDANVTTLIAAVVLFQFGTGPVKGFAVTLGLGIVASLFTALVLSKSIFQSMVSGKKTATLSI</sequence>
<dbReference type="Pfam" id="PF02355">
    <property type="entry name" value="SecD_SecF_C"/>
    <property type="match status" value="1"/>
</dbReference>
<keyword evidence="15" id="KW-1185">Reference proteome</keyword>
<dbReference type="FunFam" id="3.30.1360.200:FF:000002">
    <property type="entry name" value="Preprotein translocase subunit SecD"/>
    <property type="match status" value="1"/>
</dbReference>
<dbReference type="Gene3D" id="3.30.1360.200">
    <property type="match status" value="1"/>
</dbReference>
<dbReference type="GO" id="GO:0006605">
    <property type="term" value="P:protein targeting"/>
    <property type="evidence" value="ECO:0007669"/>
    <property type="project" value="UniProtKB-UniRule"/>
</dbReference>
<dbReference type="HAMAP" id="MF_01463_B">
    <property type="entry name" value="SecD_B"/>
    <property type="match status" value="1"/>
</dbReference>